<feature type="compositionally biased region" description="Polar residues" evidence="1">
    <location>
        <begin position="8"/>
        <end position="21"/>
    </location>
</feature>
<feature type="region of interest" description="Disordered" evidence="1">
    <location>
        <begin position="207"/>
        <end position="227"/>
    </location>
</feature>
<feature type="compositionally biased region" description="Basic and acidic residues" evidence="1">
    <location>
        <begin position="212"/>
        <end position="227"/>
    </location>
</feature>
<keyword evidence="3" id="KW-1185">Reference proteome</keyword>
<dbReference type="Proteomes" id="UP001178507">
    <property type="component" value="Unassembled WGS sequence"/>
</dbReference>
<accession>A0AA36MP90</accession>
<feature type="region of interest" description="Disordered" evidence="1">
    <location>
        <begin position="1"/>
        <end position="23"/>
    </location>
</feature>
<evidence type="ECO:0000256" key="1">
    <source>
        <dbReference type="SAM" id="MobiDB-lite"/>
    </source>
</evidence>
<dbReference type="EMBL" id="CAUJNA010000247">
    <property type="protein sequence ID" value="CAJ1374357.1"/>
    <property type="molecule type" value="Genomic_DNA"/>
</dbReference>
<sequence>MEAEGRNQLRTKTPPSRQTSNDDLDEFQTYQRFRLKLVSMFGSMAAGLYEFGADPQTGRISQKDFVRVCVKLELMNDREATSLFQHFTNADPWADQGCDFATFKDFSIDEEEWNFVVASKQQARSAKSNSIPFSSAPSGISTGLYHRPMCVQVLEGRESPKSGPSKRIPPWREPQKPWAPSMLAGTGMASIEAKTVLCFRPNGQTMVTKGKTPLDRPRVSTHEDTHSRSCEWRSQAWRCPTRRDEMEPLVSAKQVAEWWPYRSPAPAPKAKLRKPKL</sequence>
<proteinExistence type="predicted"/>
<name>A0AA36MP90_9DINO</name>
<comment type="caution">
    <text evidence="2">The sequence shown here is derived from an EMBL/GenBank/DDBJ whole genome shotgun (WGS) entry which is preliminary data.</text>
</comment>
<evidence type="ECO:0000313" key="2">
    <source>
        <dbReference type="EMBL" id="CAJ1374357.1"/>
    </source>
</evidence>
<organism evidence="2 3">
    <name type="scientific">Effrenium voratum</name>
    <dbReference type="NCBI Taxonomy" id="2562239"/>
    <lineage>
        <taxon>Eukaryota</taxon>
        <taxon>Sar</taxon>
        <taxon>Alveolata</taxon>
        <taxon>Dinophyceae</taxon>
        <taxon>Suessiales</taxon>
        <taxon>Symbiodiniaceae</taxon>
        <taxon>Effrenium</taxon>
    </lineage>
</organism>
<protein>
    <submittedName>
        <fullName evidence="2">Uncharacterized protein</fullName>
    </submittedName>
</protein>
<evidence type="ECO:0000313" key="3">
    <source>
        <dbReference type="Proteomes" id="UP001178507"/>
    </source>
</evidence>
<reference evidence="2" key="1">
    <citation type="submission" date="2023-08" db="EMBL/GenBank/DDBJ databases">
        <authorList>
            <person name="Chen Y."/>
            <person name="Shah S."/>
            <person name="Dougan E. K."/>
            <person name="Thang M."/>
            <person name="Chan C."/>
        </authorList>
    </citation>
    <scope>NUCLEOTIDE SEQUENCE</scope>
</reference>
<gene>
    <name evidence="2" type="ORF">EVOR1521_LOCUS3929</name>
</gene>
<feature type="region of interest" description="Disordered" evidence="1">
    <location>
        <begin position="156"/>
        <end position="176"/>
    </location>
</feature>
<dbReference type="AlphaFoldDB" id="A0AA36MP90"/>